<proteinExistence type="predicted"/>
<reference evidence="3" key="1">
    <citation type="submission" date="2024-06" db="EMBL/GenBank/DDBJ databases">
        <title>Genome assembly of the Polyergus mexicanus.</title>
        <authorList>
            <person name="Cash E."/>
            <person name="Tustsui N.D."/>
            <person name="Ward P."/>
            <person name="Nguyen O."/>
            <person name="Sahasrabudhe R."/>
            <person name="Fairbairn C.W."/>
            <person name="Seligmann W.E."/>
            <person name="Sacco S."/>
            <person name="Beraut E."/>
            <person name="Miller C."/>
            <person name="Toffelmier E."/>
            <person name="Shaffer H.B."/>
        </authorList>
    </citation>
    <scope>NUCLEOTIDE SEQUENCE</scope>
    <source>
        <strain evidence="3">NDT 795.1</strain>
    </source>
</reference>
<evidence type="ECO:0008006" key="4">
    <source>
        <dbReference type="Google" id="ProtNLM"/>
    </source>
</evidence>
<keyword evidence="2" id="KW-0472">Membrane</keyword>
<organism evidence="3">
    <name type="scientific">Wolbachia endosymbiont of Polyergus mexicanus</name>
    <dbReference type="NCBI Taxonomy" id="3171167"/>
    <lineage>
        <taxon>Bacteria</taxon>
        <taxon>Pseudomonadati</taxon>
        <taxon>Pseudomonadota</taxon>
        <taxon>Alphaproteobacteria</taxon>
        <taxon>Rickettsiales</taxon>
        <taxon>Anaplasmataceae</taxon>
        <taxon>Wolbachieae</taxon>
        <taxon>Wolbachia</taxon>
    </lineage>
</organism>
<keyword evidence="2" id="KW-1133">Transmembrane helix</keyword>
<evidence type="ECO:0000313" key="3">
    <source>
        <dbReference type="EMBL" id="XCA33669.1"/>
    </source>
</evidence>
<keyword evidence="2" id="KW-0812">Transmembrane</keyword>
<evidence type="ECO:0000256" key="2">
    <source>
        <dbReference type="SAM" id="Phobius"/>
    </source>
</evidence>
<name>A0AAU7YJ82_9RICK</name>
<gene>
    <name evidence="3" type="ORF">ABS808_02435</name>
</gene>
<sequence>MSTSNLKISIAALSLCVSAVAIYIHLPYVIAAVSGSDAIEAVPLAIFAVSAIVALVSVICLIRLAVSRAGDKKKIDLSGEEPGHTASQEPQKFVRKNCTNLENKSSVPTPPPPSVTLRAQPDSSVSVPPPPPPPMPTPEQLNQAGVAARKNSANTTGEKSPVGTTQKNTTTKTHSRKIPSKYLLVMI</sequence>
<feature type="compositionally biased region" description="Pro residues" evidence="1">
    <location>
        <begin position="127"/>
        <end position="137"/>
    </location>
</feature>
<feature type="region of interest" description="Disordered" evidence="1">
    <location>
        <begin position="75"/>
        <end position="177"/>
    </location>
</feature>
<accession>A0AAU7YJ82</accession>
<feature type="transmembrane region" description="Helical" evidence="2">
    <location>
        <begin position="41"/>
        <end position="66"/>
    </location>
</feature>
<evidence type="ECO:0000256" key="1">
    <source>
        <dbReference type="SAM" id="MobiDB-lite"/>
    </source>
</evidence>
<dbReference type="EMBL" id="CP158586">
    <property type="protein sequence ID" value="XCA33669.1"/>
    <property type="molecule type" value="Genomic_DNA"/>
</dbReference>
<protein>
    <recommendedName>
        <fullName evidence="4">WH2 domain-containing protein</fullName>
    </recommendedName>
</protein>
<dbReference type="AlphaFoldDB" id="A0AAU7YJ82"/>